<dbReference type="InterPro" id="IPR006167">
    <property type="entry name" value="XPF"/>
</dbReference>
<dbReference type="GO" id="GO:0000014">
    <property type="term" value="F:single-stranded DNA endodeoxyribonuclease activity"/>
    <property type="evidence" value="ECO:0007669"/>
    <property type="project" value="TreeGrafter"/>
</dbReference>
<evidence type="ECO:0000256" key="5">
    <source>
        <dbReference type="ARBA" id="ARBA00022763"/>
    </source>
</evidence>
<evidence type="ECO:0000259" key="11">
    <source>
        <dbReference type="SMART" id="SM00891"/>
    </source>
</evidence>
<feature type="region of interest" description="Disordered" evidence="10">
    <location>
        <begin position="447"/>
        <end position="488"/>
    </location>
</feature>
<dbReference type="GO" id="GO:0003697">
    <property type="term" value="F:single-stranded DNA binding"/>
    <property type="evidence" value="ECO:0007669"/>
    <property type="project" value="InterPro"/>
</dbReference>
<evidence type="ECO:0000256" key="6">
    <source>
        <dbReference type="ARBA" id="ARBA00022801"/>
    </source>
</evidence>
<dbReference type="SUPFAM" id="SSF52980">
    <property type="entry name" value="Restriction endonuclease-like"/>
    <property type="match status" value="1"/>
</dbReference>
<evidence type="ECO:0000256" key="10">
    <source>
        <dbReference type="SAM" id="MobiDB-lite"/>
    </source>
</evidence>
<feature type="region of interest" description="Disordered" evidence="10">
    <location>
        <begin position="525"/>
        <end position="567"/>
    </location>
</feature>
<dbReference type="PANTHER" id="PTHR10150:SF0">
    <property type="entry name" value="DNA REPAIR ENDONUCLEASE XPF"/>
    <property type="match status" value="1"/>
</dbReference>
<dbReference type="EMBL" id="JAKWBI020000408">
    <property type="protein sequence ID" value="KAJ2895371.1"/>
    <property type="molecule type" value="Genomic_DNA"/>
</dbReference>
<evidence type="ECO:0000256" key="7">
    <source>
        <dbReference type="ARBA" id="ARBA00023125"/>
    </source>
</evidence>
<proteinExistence type="inferred from homology"/>
<dbReference type="InterPro" id="IPR011335">
    <property type="entry name" value="Restrct_endonuc-II-like"/>
</dbReference>
<dbReference type="GO" id="GO:0003684">
    <property type="term" value="F:damaged DNA binding"/>
    <property type="evidence" value="ECO:0007669"/>
    <property type="project" value="TreeGrafter"/>
</dbReference>
<comment type="similarity">
    <text evidence="2">Belongs to the XPF family.</text>
</comment>
<evidence type="ECO:0000256" key="8">
    <source>
        <dbReference type="ARBA" id="ARBA00023204"/>
    </source>
</evidence>
<keyword evidence="5" id="KW-0227">DNA damage</keyword>
<dbReference type="PANTHER" id="PTHR10150">
    <property type="entry name" value="DNA REPAIR ENDONUCLEASE XPF"/>
    <property type="match status" value="1"/>
</dbReference>
<dbReference type="InterPro" id="IPR010994">
    <property type="entry name" value="RuvA_2-like"/>
</dbReference>
<protein>
    <submittedName>
        <fullName evidence="12">DNA repair protein</fullName>
    </submittedName>
</protein>
<dbReference type="SMART" id="SM00891">
    <property type="entry name" value="ERCC4"/>
    <property type="match status" value="1"/>
</dbReference>
<evidence type="ECO:0000256" key="9">
    <source>
        <dbReference type="ARBA" id="ARBA00023242"/>
    </source>
</evidence>
<evidence type="ECO:0000313" key="12">
    <source>
        <dbReference type="EMBL" id="KAJ2895371.1"/>
    </source>
</evidence>
<dbReference type="GO" id="GO:0000712">
    <property type="term" value="P:resolution of meiotic recombination intermediates"/>
    <property type="evidence" value="ECO:0007669"/>
    <property type="project" value="TreeGrafter"/>
</dbReference>
<dbReference type="GO" id="GO:0000724">
    <property type="term" value="P:double-strand break repair via homologous recombination"/>
    <property type="evidence" value="ECO:0007669"/>
    <property type="project" value="TreeGrafter"/>
</dbReference>
<feature type="domain" description="ERCC4" evidence="11">
    <location>
        <begin position="774"/>
        <end position="854"/>
    </location>
</feature>
<keyword evidence="9" id="KW-0539">Nucleus</keyword>
<dbReference type="GO" id="GO:1901255">
    <property type="term" value="P:nucleotide-excision repair involved in interstrand cross-link repair"/>
    <property type="evidence" value="ECO:0007669"/>
    <property type="project" value="TreeGrafter"/>
</dbReference>
<evidence type="ECO:0000256" key="1">
    <source>
        <dbReference type="ARBA" id="ARBA00004123"/>
    </source>
</evidence>
<evidence type="ECO:0000256" key="4">
    <source>
        <dbReference type="ARBA" id="ARBA00022759"/>
    </source>
</evidence>
<dbReference type="SUPFAM" id="SSF47781">
    <property type="entry name" value="RuvA domain 2-like"/>
    <property type="match status" value="1"/>
</dbReference>
<dbReference type="GO" id="GO:0000110">
    <property type="term" value="C:nucleotide-excision repair factor 1 complex"/>
    <property type="evidence" value="ECO:0007669"/>
    <property type="project" value="TreeGrafter"/>
</dbReference>
<name>A0AAD5RJW3_9PEZI</name>
<gene>
    <name evidence="12" type="ORF">MKZ38_006625</name>
</gene>
<keyword evidence="8" id="KW-0234">DNA repair</keyword>
<dbReference type="FunFam" id="3.40.50.10130:FF:000002">
    <property type="entry name" value="DNA repair endonuclease XPF"/>
    <property type="match status" value="1"/>
</dbReference>
<dbReference type="AlphaFoldDB" id="A0AAD5RJW3"/>
<dbReference type="Gene3D" id="3.40.50.10130">
    <property type="match status" value="1"/>
</dbReference>
<accession>A0AAD5RJW3</accession>
<dbReference type="Pfam" id="PF02732">
    <property type="entry name" value="ERCC4"/>
    <property type="match status" value="1"/>
</dbReference>
<dbReference type="InterPro" id="IPR047520">
    <property type="entry name" value="XPF_nuclease"/>
</dbReference>
<organism evidence="12 13">
    <name type="scientific">Zalerion maritima</name>
    <dbReference type="NCBI Taxonomy" id="339359"/>
    <lineage>
        <taxon>Eukaryota</taxon>
        <taxon>Fungi</taxon>
        <taxon>Dikarya</taxon>
        <taxon>Ascomycota</taxon>
        <taxon>Pezizomycotina</taxon>
        <taxon>Sordariomycetes</taxon>
        <taxon>Lulworthiomycetidae</taxon>
        <taxon>Lulworthiales</taxon>
        <taxon>Lulworthiaceae</taxon>
        <taxon>Zalerion</taxon>
    </lineage>
</organism>
<comment type="subcellular location">
    <subcellularLocation>
        <location evidence="1">Nucleus</location>
    </subcellularLocation>
</comment>
<evidence type="ECO:0000313" key="13">
    <source>
        <dbReference type="Proteomes" id="UP001201980"/>
    </source>
</evidence>
<keyword evidence="3" id="KW-0540">Nuclease</keyword>
<sequence>MASKSSGSAQPVKLSLPLQQIFQSARREDSLVILARGLGLLRLVTNLLHSYDAAGANLVLVVGADEGENSRIGEALAEHAAVSQSPRARGLAVVNTDLMGVAERERAYRCGGVFSVTSRILVVDLLTGLVDPETISGVLVLHAEKVTATSLEAFILRIYRQRNKNGFLKAVADDPRPFVRGFNALAGFMQTLFLRKVSLWPRFHVDVARDLEGRRKAEVVELEVEMTDGMREIQNSILACVEASMRELKRINVGLDLGGGEQGTGEEWNLDSALLKDFDAMVRRQLDPNWHRVSWKTKQIVSDLTTLRGMLGSLLAEDAVSFLKHLDAIHAAHSPTPGSNRQSQSPWLFLDAAQTIFETAKNRVYERKGNVRVGEESDGKDILASVSPVLEEQPKWAVLASVLEEIERDLYLDPTNLGRDDSNGTILIMCQDVATCRQIRDFLQTMHVKPNDGDGSSGSSKAKGRRKEHGDMDEDGDGGSDDKDGPSASFMMRKRLRDYLKWKKDFAHVSQVLFQEAQQSIRGAVDPRTNLAAGSKSRPPPNKRRRVRGGGGVGSTSTTHPTVNRTEQGALAPYFESPSEASALDTSISVPRDSAEASALETASLIAADPLEDMDEYFTLYDPADLIVVHAYGESGHGQGADQDDRVLEEIKPRYIIMYEPSSSAAFIRRVEVYRSSHTDRNVRVYFMYYGGSVEEQRYLAEVRREKEWFTRLIRERASMSLVLDHVPMKNSGETGETGEGDVQEDFLRTINTRIAGGGNLNTGGKTATATPPRVIVDIREFRSTLPSLLHANNVVVVPCMLTVGDYVLSPNICVERKSISDLISSFKDGRLYQQCEGMFAHYRDVMLLVEFEQNRSFTLDPFVEFGSSAANLVGAGGTGGTGTGGTTGGAMGGMGGPNVAPDLQSKIVLLTLAFPKLRIIWSSSPYQTASIFQALKSLEEEPDPIAAVRAGNSDAAGLVVGGGAAAENMFNVEAREMLSAIPGVTDRNVHILMRRCENVREVANLDEEELREMIGREAARKVRAFFGRDICSAGGGDGY</sequence>
<evidence type="ECO:0000256" key="3">
    <source>
        <dbReference type="ARBA" id="ARBA00022722"/>
    </source>
</evidence>
<keyword evidence="4" id="KW-0255">Endonuclease</keyword>
<keyword evidence="13" id="KW-1185">Reference proteome</keyword>
<dbReference type="CDD" id="cd20078">
    <property type="entry name" value="XPF_nuclease_XPF_euk"/>
    <property type="match status" value="1"/>
</dbReference>
<comment type="caution">
    <text evidence="12">The sequence shown here is derived from an EMBL/GenBank/DDBJ whole genome shotgun (WGS) entry which is preliminary data.</text>
</comment>
<dbReference type="NCBIfam" id="TIGR00596">
    <property type="entry name" value="rad1"/>
    <property type="match status" value="1"/>
</dbReference>
<reference evidence="12" key="1">
    <citation type="submission" date="2022-07" db="EMBL/GenBank/DDBJ databases">
        <title>Draft genome sequence of Zalerion maritima ATCC 34329, a (micro)plastics degrading marine fungus.</title>
        <authorList>
            <person name="Paco A."/>
            <person name="Goncalves M.F.M."/>
            <person name="Rocha-Santos T.A.P."/>
            <person name="Alves A."/>
        </authorList>
    </citation>
    <scope>NUCLEOTIDE SEQUENCE</scope>
    <source>
        <strain evidence="12">ATCC 34329</strain>
    </source>
</reference>
<dbReference type="InterPro" id="IPR006166">
    <property type="entry name" value="ERCC4_domain"/>
</dbReference>
<dbReference type="Gene3D" id="1.10.150.20">
    <property type="entry name" value="5' to 3' exonuclease, C-terminal subdomain"/>
    <property type="match status" value="1"/>
</dbReference>
<dbReference type="Proteomes" id="UP001201980">
    <property type="component" value="Unassembled WGS sequence"/>
</dbReference>
<dbReference type="GO" id="GO:0000736">
    <property type="term" value="P:double-strand break repair via single-strand annealing, removal of nonhomologous ends"/>
    <property type="evidence" value="ECO:0007669"/>
    <property type="project" value="TreeGrafter"/>
</dbReference>
<evidence type="ECO:0000256" key="2">
    <source>
        <dbReference type="ARBA" id="ARBA00010015"/>
    </source>
</evidence>
<keyword evidence="7" id="KW-0238">DNA-binding</keyword>
<keyword evidence="6" id="KW-0378">Hydrolase</keyword>